<dbReference type="AlphaFoldDB" id="A0A3E1NDX4"/>
<accession>A0A3E1NDX4</accession>
<evidence type="ECO:0000259" key="11">
    <source>
        <dbReference type="Pfam" id="PF07715"/>
    </source>
</evidence>
<dbReference type="InterPro" id="IPR023996">
    <property type="entry name" value="TonB-dep_OMP_SusC/RagA"/>
</dbReference>
<keyword evidence="2 8" id="KW-0813">Transport</keyword>
<dbReference type="NCBIfam" id="TIGR04056">
    <property type="entry name" value="OMP_RagA_SusC"/>
    <property type="match status" value="1"/>
</dbReference>
<dbReference type="InterPro" id="IPR000531">
    <property type="entry name" value="Beta-barrel_TonB"/>
</dbReference>
<dbReference type="Gene3D" id="2.60.40.1120">
    <property type="entry name" value="Carboxypeptidase-like, regulatory domain"/>
    <property type="match status" value="1"/>
</dbReference>
<dbReference type="EMBL" id="QTJU01000011">
    <property type="protein sequence ID" value="RFM26169.1"/>
    <property type="molecule type" value="Genomic_DNA"/>
</dbReference>
<dbReference type="Gene3D" id="2.40.170.20">
    <property type="entry name" value="TonB-dependent receptor, beta-barrel domain"/>
    <property type="match status" value="1"/>
</dbReference>
<dbReference type="RefSeq" id="WP_116849347.1">
    <property type="nucleotide sequence ID" value="NZ_QTJU01000011.1"/>
</dbReference>
<comment type="subcellular location">
    <subcellularLocation>
        <location evidence="1 8">Cell outer membrane</location>
        <topology evidence="1 8">Multi-pass membrane protein</topology>
    </subcellularLocation>
</comment>
<evidence type="ECO:0000313" key="12">
    <source>
        <dbReference type="EMBL" id="RFM26169.1"/>
    </source>
</evidence>
<dbReference type="Pfam" id="PF13620">
    <property type="entry name" value="CarboxypepD_reg"/>
    <property type="match status" value="1"/>
</dbReference>
<protein>
    <submittedName>
        <fullName evidence="12">TonB-dependent receptor</fullName>
    </submittedName>
</protein>
<evidence type="ECO:0000259" key="10">
    <source>
        <dbReference type="Pfam" id="PF00593"/>
    </source>
</evidence>
<dbReference type="InterPro" id="IPR012910">
    <property type="entry name" value="Plug_dom"/>
</dbReference>
<evidence type="ECO:0000256" key="8">
    <source>
        <dbReference type="PROSITE-ProRule" id="PRU01360"/>
    </source>
</evidence>
<evidence type="ECO:0000256" key="9">
    <source>
        <dbReference type="RuleBase" id="RU003357"/>
    </source>
</evidence>
<proteinExistence type="inferred from homology"/>
<keyword evidence="7 8" id="KW-0998">Cell outer membrane</keyword>
<evidence type="ECO:0000256" key="2">
    <source>
        <dbReference type="ARBA" id="ARBA00022448"/>
    </source>
</evidence>
<feature type="domain" description="TonB-dependent receptor-like beta-barrel" evidence="10">
    <location>
        <begin position="434"/>
        <end position="986"/>
    </location>
</feature>
<dbReference type="InterPro" id="IPR039426">
    <property type="entry name" value="TonB-dep_rcpt-like"/>
</dbReference>
<comment type="caution">
    <text evidence="12">The sequence shown here is derived from an EMBL/GenBank/DDBJ whole genome shotgun (WGS) entry which is preliminary data.</text>
</comment>
<dbReference type="Pfam" id="PF00593">
    <property type="entry name" value="TonB_dep_Rec_b-barrel"/>
    <property type="match status" value="1"/>
</dbReference>
<keyword evidence="5 9" id="KW-0798">TonB box</keyword>
<dbReference type="Pfam" id="PF07715">
    <property type="entry name" value="Plug"/>
    <property type="match status" value="1"/>
</dbReference>
<evidence type="ECO:0000256" key="5">
    <source>
        <dbReference type="ARBA" id="ARBA00023077"/>
    </source>
</evidence>
<dbReference type="SUPFAM" id="SSF56935">
    <property type="entry name" value="Porins"/>
    <property type="match status" value="1"/>
</dbReference>
<keyword evidence="6 8" id="KW-0472">Membrane</keyword>
<name>A0A3E1NDX4_9BACT</name>
<evidence type="ECO:0000313" key="13">
    <source>
        <dbReference type="Proteomes" id="UP000261284"/>
    </source>
</evidence>
<gene>
    <name evidence="12" type="ORF">DXN05_21455</name>
</gene>
<dbReference type="SUPFAM" id="SSF49464">
    <property type="entry name" value="Carboxypeptidase regulatory domain-like"/>
    <property type="match status" value="1"/>
</dbReference>
<evidence type="ECO:0000256" key="6">
    <source>
        <dbReference type="ARBA" id="ARBA00023136"/>
    </source>
</evidence>
<keyword evidence="13" id="KW-1185">Reference proteome</keyword>
<dbReference type="NCBIfam" id="TIGR04057">
    <property type="entry name" value="SusC_RagA_signa"/>
    <property type="match status" value="1"/>
</dbReference>
<sequence length="1031" mass="111364">MKSSLIGRWVYCYALTGLILLFIPALCDAMPDGSSVKGIVRNEKNENIAGVSVTVTNAKTQFNAGVQTDSSGVFSFSNLPPGNGYSFTISSVGYESQTLSGYQLKPGATLSVIVKLKEVTAALNDVVVVGYGTSRRKDLTGAVASVKGKDLVTQGVNSVEKSLQGRLPGVAVESAGGDPGSGTRILIRGVGTLGNATPLYIVDGIPVASISNLLPGDIESIDVLKDASAAAIYGSRAANGVVLISTKTGKTGKTQINFAGNYGLQKIARTLDVLDAQQWAEVSNQAHDAAGLPRLDIAKNPEQLGKGTDWQKEIFRTAPVQSYEMNISGGSDQTKYSISGGYLDQQGIVKVTGYSRYNLRIRSETTKGKFKIGETVLLSKENWNRIPSSGGNPVGGAAKSIPVFEVYDPTALGGFSGAYGPVVNIINPVAQLNLIKTKNETNSVLLNLYAEYGITKDLKYKFNVGHTLASGTGYNYTQRYQVGALFSNPTNVLNESQDQSKMLLLENTLNYDKTFGRHKLQVLVGYTMQKNSYRFWSESNNNLPDGLDVQDAGSGTASVGGNRIESALLSQLGRIVYGYDNRFLFTGSFRRDGSSRFGKNNRYGNFPSLAAGWNLSEEKFFTPLSKVFDAFKLRVSYGELGNQEIADYAYIPTIASNANYAIGTDQHKWFGAIQQAFADPNIKWENTKTVDIGIDAALFNNKLNITADYFKKKSTDVLLNVPIPGSVGSVSNPVTNAGSIENHGVEVGASYTDRINKFKYTIGATASVIRNKVLSLGEGNQPIYGGQPTQNGASTTVTGVGGPVTAFKLIQTNGIFNSQEEVDNYLGKNGQKIQPNAAPGDIRFVDANGDGKIDDNDRVYCGSPFPKLEYGVNFAASWNNFDAAVVVQGMYGNSIYNAFRQELESMSYEFNYSTATLNAWTSNNHSNIPRAIISDPNVNDRTSARFLESGAYVRLKSLQLGYNFSPALLQRAHISSLRAYISCDNLFTITSYKGYNPDIGRTGSIFDRGVDFVFVSYPLPRVVSFGIQMSF</sequence>
<evidence type="ECO:0000256" key="4">
    <source>
        <dbReference type="ARBA" id="ARBA00022692"/>
    </source>
</evidence>
<dbReference type="InterPro" id="IPR037066">
    <property type="entry name" value="Plug_dom_sf"/>
</dbReference>
<dbReference type="Proteomes" id="UP000261284">
    <property type="component" value="Unassembled WGS sequence"/>
</dbReference>
<dbReference type="InterPro" id="IPR023997">
    <property type="entry name" value="TonB-dep_OMP_SusC/RagA_CS"/>
</dbReference>
<dbReference type="InterPro" id="IPR036942">
    <property type="entry name" value="Beta-barrel_TonB_sf"/>
</dbReference>
<reference evidence="12 13" key="1">
    <citation type="submission" date="2018-08" db="EMBL/GenBank/DDBJ databases">
        <title>Chitinophagaceae sp. K23C18032701, a novel bacterium isolated from forest soil.</title>
        <authorList>
            <person name="Wang C."/>
        </authorList>
    </citation>
    <scope>NUCLEOTIDE SEQUENCE [LARGE SCALE GENOMIC DNA]</scope>
    <source>
        <strain evidence="12 13">K23C18032701</strain>
    </source>
</reference>
<evidence type="ECO:0000256" key="1">
    <source>
        <dbReference type="ARBA" id="ARBA00004571"/>
    </source>
</evidence>
<keyword evidence="3 8" id="KW-1134">Transmembrane beta strand</keyword>
<dbReference type="GO" id="GO:0009279">
    <property type="term" value="C:cell outer membrane"/>
    <property type="evidence" value="ECO:0007669"/>
    <property type="project" value="UniProtKB-SubCell"/>
</dbReference>
<organism evidence="12 13">
    <name type="scientific">Deminuibacter soli</name>
    <dbReference type="NCBI Taxonomy" id="2291815"/>
    <lineage>
        <taxon>Bacteria</taxon>
        <taxon>Pseudomonadati</taxon>
        <taxon>Bacteroidota</taxon>
        <taxon>Chitinophagia</taxon>
        <taxon>Chitinophagales</taxon>
        <taxon>Chitinophagaceae</taxon>
        <taxon>Deminuibacter</taxon>
    </lineage>
</organism>
<keyword evidence="4 8" id="KW-0812">Transmembrane</keyword>
<dbReference type="InterPro" id="IPR008969">
    <property type="entry name" value="CarboxyPept-like_regulatory"/>
</dbReference>
<dbReference type="Gene3D" id="2.170.130.10">
    <property type="entry name" value="TonB-dependent receptor, plug domain"/>
    <property type="match status" value="1"/>
</dbReference>
<evidence type="ECO:0000256" key="7">
    <source>
        <dbReference type="ARBA" id="ARBA00023237"/>
    </source>
</evidence>
<feature type="domain" description="TonB-dependent receptor plug" evidence="11">
    <location>
        <begin position="137"/>
        <end position="241"/>
    </location>
</feature>
<dbReference type="PROSITE" id="PS52016">
    <property type="entry name" value="TONB_DEPENDENT_REC_3"/>
    <property type="match status" value="1"/>
</dbReference>
<evidence type="ECO:0000256" key="3">
    <source>
        <dbReference type="ARBA" id="ARBA00022452"/>
    </source>
</evidence>
<keyword evidence="12" id="KW-0675">Receptor</keyword>
<comment type="similarity">
    <text evidence="8 9">Belongs to the TonB-dependent receptor family.</text>
</comment>
<dbReference type="OrthoDB" id="9768177at2"/>